<protein>
    <submittedName>
        <fullName evidence="1">Uncharacterized protein</fullName>
    </submittedName>
</protein>
<dbReference type="EMBL" id="CP026948">
    <property type="protein sequence ID" value="AWB84980.1"/>
    <property type="molecule type" value="Genomic_DNA"/>
</dbReference>
<dbReference type="Proteomes" id="UP000244754">
    <property type="component" value="Chromosome"/>
</dbReference>
<dbReference type="InterPro" id="IPR000866">
    <property type="entry name" value="AhpC/TSA"/>
</dbReference>
<dbReference type="PROSITE" id="PS51352">
    <property type="entry name" value="THIOREDOXIN_2"/>
    <property type="match status" value="1"/>
</dbReference>
<proteinExistence type="predicted"/>
<evidence type="ECO:0000313" key="2">
    <source>
        <dbReference type="Proteomes" id="UP000244754"/>
    </source>
</evidence>
<dbReference type="CDD" id="cd02966">
    <property type="entry name" value="TlpA_like_family"/>
    <property type="match status" value="1"/>
</dbReference>
<gene>
    <name evidence="1" type="ORF">C3E79_00930</name>
</gene>
<dbReference type="KEGG" id="clia:C3E79_00930"/>
<dbReference type="PROSITE" id="PS00194">
    <property type="entry name" value="THIOREDOXIN_1"/>
    <property type="match status" value="1"/>
</dbReference>
<dbReference type="GO" id="GO:0016209">
    <property type="term" value="F:antioxidant activity"/>
    <property type="evidence" value="ECO:0007669"/>
    <property type="project" value="InterPro"/>
</dbReference>
<name>A0A2S0WGU0_9CORY</name>
<dbReference type="AlphaFoldDB" id="A0A2S0WGU0"/>
<reference evidence="2" key="1">
    <citation type="submission" date="2018-01" db="EMBL/GenBank/DDBJ databases">
        <authorList>
            <person name="Li J."/>
        </authorList>
    </citation>
    <scope>NUCLEOTIDE SEQUENCE [LARGE SCALE GENOMIC DNA]</scope>
    <source>
        <strain evidence="2">2184</strain>
    </source>
</reference>
<dbReference type="Gene3D" id="3.40.30.10">
    <property type="entry name" value="Glutaredoxin"/>
    <property type="match status" value="1"/>
</dbReference>
<dbReference type="OrthoDB" id="9796554at2"/>
<accession>A0A2S0WGU0</accession>
<dbReference type="GO" id="GO:0016491">
    <property type="term" value="F:oxidoreductase activity"/>
    <property type="evidence" value="ECO:0007669"/>
    <property type="project" value="InterPro"/>
</dbReference>
<dbReference type="InterPro" id="IPR013766">
    <property type="entry name" value="Thioredoxin_domain"/>
</dbReference>
<dbReference type="Pfam" id="PF00578">
    <property type="entry name" value="AhpC-TSA"/>
    <property type="match status" value="1"/>
</dbReference>
<organism evidence="1 2">
    <name type="scientific">Corynebacterium liangguodongii</name>
    <dbReference type="NCBI Taxonomy" id="2079535"/>
    <lineage>
        <taxon>Bacteria</taxon>
        <taxon>Bacillati</taxon>
        <taxon>Actinomycetota</taxon>
        <taxon>Actinomycetes</taxon>
        <taxon>Mycobacteriales</taxon>
        <taxon>Corynebacteriaceae</taxon>
        <taxon>Corynebacterium</taxon>
    </lineage>
</organism>
<dbReference type="SUPFAM" id="SSF52833">
    <property type="entry name" value="Thioredoxin-like"/>
    <property type="match status" value="1"/>
</dbReference>
<dbReference type="InterPro" id="IPR017937">
    <property type="entry name" value="Thioredoxin_CS"/>
</dbReference>
<evidence type="ECO:0000313" key="1">
    <source>
        <dbReference type="EMBL" id="AWB84980.1"/>
    </source>
</evidence>
<dbReference type="InterPro" id="IPR036249">
    <property type="entry name" value="Thioredoxin-like_sf"/>
</dbReference>
<sequence>MLGRGSGGDEASISEVPSAVEIARPACPGPTIGGVSLDCLGGETGPAPEGVTVVNVWAWWCEPCRGELPVIERYAAENPQVNVVGVHADPAGSKGAALLEDLGVGLPSYQDPDNSFAGTLGLPGVVPLTVVLRGDEQLGVFPRVFHSSAELAQAVGAMS</sequence>
<keyword evidence="2" id="KW-1185">Reference proteome</keyword>